<dbReference type="GO" id="GO:0005886">
    <property type="term" value="C:plasma membrane"/>
    <property type="evidence" value="ECO:0007669"/>
    <property type="project" value="UniProtKB-SubCell"/>
</dbReference>
<dbReference type="GO" id="GO:0098552">
    <property type="term" value="C:side of membrane"/>
    <property type="evidence" value="ECO:0007669"/>
    <property type="project" value="UniProtKB-KW"/>
</dbReference>
<keyword evidence="3 9" id="KW-0336">GPI-anchor</keyword>
<keyword evidence="5 9" id="KW-0472">Membrane</keyword>
<dbReference type="EC" id="2.4.1.-" evidence="9"/>
<dbReference type="FunFam" id="3.20.20.80:FF:000038">
    <property type="entry name" value="1,3-beta-glucanosyltransferase"/>
    <property type="match status" value="1"/>
</dbReference>
<dbReference type="Gene3D" id="1.20.58.1040">
    <property type="match status" value="1"/>
</dbReference>
<gene>
    <name evidence="13" type="ORF">K444DRAFT_606262</name>
</gene>
<dbReference type="Gene3D" id="3.20.20.80">
    <property type="entry name" value="Glycosidases"/>
    <property type="match status" value="1"/>
</dbReference>
<comment type="similarity">
    <text evidence="2 9">Belongs to the glycosyl hydrolase 72 family.</text>
</comment>
<feature type="transmembrane region" description="Helical" evidence="11">
    <location>
        <begin position="518"/>
        <end position="537"/>
    </location>
</feature>
<dbReference type="InterPro" id="IPR017853">
    <property type="entry name" value="GH"/>
</dbReference>
<feature type="domain" description="X8" evidence="12">
    <location>
        <begin position="382"/>
        <end position="471"/>
    </location>
</feature>
<sequence>MKSSGVASIAAAALSGALFAMSVTADLPPIVIKGSHFFFENGTEFFIRGVAYQQDVNSNGSTSTTGSFTDPLADSAGCSRDIPLLKELGTNTIRVYAINASLDHSACMQMLQDAGIYLIQDLSNPSSSINRNDPTWTTELFADYAAVVDAMANYTNVLGFFAGNEVSNDVSNTNASAFVKAAVRDMKSYIKTKGYRTIGVGYATNDNADIRIDLAHYFNCGDAADAIDFWGYNIYSWCGDSSYTVSGYDQRTAEFANYSVPAFFAEYGCNTVQPRQFTEVQAIYGKNMTGVWSGGIVYMYFQETNDFGLVSVSGDTVTKLADFTALSKQLALATPSSTNSANYVVTNTVAQACPATGTDWAAASALPPIANADVCTCMVTSLSCVAETGLSDNTTASLFSTVCGLDKTACAGINTNGTTGVYGAYSMCNSYQKLSFSLDQYYKNQNKASTACNFNGQAKTQSGSTSSSCSSLLNQAGSAGTGTVTTAPTGTGASSSSGTSTKKSAAGAVIIPRLDMGLLQLGAYLFAAGIVGGGMILL</sequence>
<keyword evidence="11" id="KW-1133">Transmembrane helix</keyword>
<dbReference type="PANTHER" id="PTHR31468">
    <property type="entry name" value="1,3-BETA-GLUCANOSYLTRANSFERASE GAS1"/>
    <property type="match status" value="1"/>
</dbReference>
<feature type="chain" id="PRO_5014207589" description="1,3-beta-glucanosyltransferase" evidence="9">
    <location>
        <begin position="26"/>
        <end position="538"/>
    </location>
</feature>
<dbReference type="OrthoDB" id="421038at2759"/>
<dbReference type="RefSeq" id="XP_024744234.1">
    <property type="nucleotide sequence ID" value="XM_024878950.1"/>
</dbReference>
<dbReference type="SMART" id="SM00768">
    <property type="entry name" value="X8"/>
    <property type="match status" value="1"/>
</dbReference>
<dbReference type="GO" id="GO:0042124">
    <property type="term" value="F:1,3-beta-glucanosyltransferase activity"/>
    <property type="evidence" value="ECO:0007669"/>
    <property type="project" value="TreeGrafter"/>
</dbReference>
<proteinExistence type="inferred from homology"/>
<comment type="subcellular location">
    <subcellularLocation>
        <location evidence="1 9">Cell membrane</location>
        <topology evidence="1 9">Lipid-anchor</topology>
        <topology evidence="1 9">GPI-anchor</topology>
    </subcellularLocation>
</comment>
<dbReference type="Pfam" id="PF03198">
    <property type="entry name" value="Glyco_hydro_72"/>
    <property type="match status" value="1"/>
</dbReference>
<evidence type="ECO:0000313" key="14">
    <source>
        <dbReference type="Proteomes" id="UP000235371"/>
    </source>
</evidence>
<keyword evidence="8 9" id="KW-0449">Lipoprotein</keyword>
<dbReference type="InParanoid" id="A0A2J6TWD1"/>
<dbReference type="Proteomes" id="UP000235371">
    <property type="component" value="Unassembled WGS sequence"/>
</dbReference>
<evidence type="ECO:0000313" key="13">
    <source>
        <dbReference type="EMBL" id="PMD67330.1"/>
    </source>
</evidence>
<keyword evidence="6" id="KW-1015">Disulfide bond</keyword>
<evidence type="ECO:0000256" key="9">
    <source>
        <dbReference type="RuleBase" id="RU361209"/>
    </source>
</evidence>
<dbReference type="GO" id="GO:0071970">
    <property type="term" value="P:fungal-type cell wall (1-&gt;3)-beta-D-glucan biosynthetic process"/>
    <property type="evidence" value="ECO:0007669"/>
    <property type="project" value="TreeGrafter"/>
</dbReference>
<keyword evidence="11" id="KW-0812">Transmembrane</keyword>
<name>A0A2J6TWD1_9HELO</name>
<organism evidence="13 14">
    <name type="scientific">Hyaloscypha bicolor E</name>
    <dbReference type="NCBI Taxonomy" id="1095630"/>
    <lineage>
        <taxon>Eukaryota</taxon>
        <taxon>Fungi</taxon>
        <taxon>Dikarya</taxon>
        <taxon>Ascomycota</taxon>
        <taxon>Pezizomycotina</taxon>
        <taxon>Leotiomycetes</taxon>
        <taxon>Helotiales</taxon>
        <taxon>Hyaloscyphaceae</taxon>
        <taxon>Hyaloscypha</taxon>
        <taxon>Hyaloscypha bicolor</taxon>
    </lineage>
</organism>
<dbReference type="AlphaFoldDB" id="A0A2J6TWD1"/>
<keyword evidence="9" id="KW-0808">Transferase</keyword>
<comment type="function">
    <text evidence="9">Splits internally a 1,3-beta-glucan molecule and transfers the newly generated reducing end (the donor) to the non-reducing end of another 1,3-beta-glucan molecule (the acceptor) forming a 1,3-beta linkage, resulting in the elongation of 1,3-beta-glucan chains in the cell wall.</text>
</comment>
<keyword evidence="7" id="KW-0325">Glycoprotein</keyword>
<dbReference type="GO" id="GO:0031505">
    <property type="term" value="P:fungal-type cell wall organization"/>
    <property type="evidence" value="ECO:0007669"/>
    <property type="project" value="TreeGrafter"/>
</dbReference>
<keyword evidence="4 9" id="KW-0732">Signal</keyword>
<dbReference type="Pfam" id="PF07983">
    <property type="entry name" value="X8"/>
    <property type="match status" value="1"/>
</dbReference>
<evidence type="ECO:0000256" key="6">
    <source>
        <dbReference type="ARBA" id="ARBA00023157"/>
    </source>
</evidence>
<feature type="signal peptide" evidence="9">
    <location>
        <begin position="1"/>
        <end position="25"/>
    </location>
</feature>
<reference evidence="13 14" key="1">
    <citation type="submission" date="2016-04" db="EMBL/GenBank/DDBJ databases">
        <title>A degradative enzymes factory behind the ericoid mycorrhizal symbiosis.</title>
        <authorList>
            <consortium name="DOE Joint Genome Institute"/>
            <person name="Martino E."/>
            <person name="Morin E."/>
            <person name="Grelet G."/>
            <person name="Kuo A."/>
            <person name="Kohler A."/>
            <person name="Daghino S."/>
            <person name="Barry K."/>
            <person name="Choi C."/>
            <person name="Cichocki N."/>
            <person name="Clum A."/>
            <person name="Copeland A."/>
            <person name="Hainaut M."/>
            <person name="Haridas S."/>
            <person name="Labutti K."/>
            <person name="Lindquist E."/>
            <person name="Lipzen A."/>
            <person name="Khouja H.-R."/>
            <person name="Murat C."/>
            <person name="Ohm R."/>
            <person name="Olson A."/>
            <person name="Spatafora J."/>
            <person name="Veneault-Fourrey C."/>
            <person name="Henrissat B."/>
            <person name="Grigoriev I."/>
            <person name="Martin F."/>
            <person name="Perotto S."/>
        </authorList>
    </citation>
    <scope>NUCLEOTIDE SEQUENCE [LARGE SCALE GENOMIC DNA]</scope>
    <source>
        <strain evidence="13 14">E</strain>
    </source>
</reference>
<evidence type="ECO:0000256" key="8">
    <source>
        <dbReference type="ARBA" id="ARBA00023288"/>
    </source>
</evidence>
<dbReference type="GeneID" id="36587027"/>
<feature type="region of interest" description="Disordered" evidence="10">
    <location>
        <begin position="480"/>
        <end position="501"/>
    </location>
</feature>
<accession>A0A2J6TWD1</accession>
<evidence type="ECO:0000256" key="10">
    <source>
        <dbReference type="SAM" id="MobiDB-lite"/>
    </source>
</evidence>
<evidence type="ECO:0000256" key="11">
    <source>
        <dbReference type="SAM" id="Phobius"/>
    </source>
</evidence>
<dbReference type="PANTHER" id="PTHR31468:SF2">
    <property type="entry name" value="1,3-BETA-GLUCANOSYLTRANSFERASE GAS1"/>
    <property type="match status" value="1"/>
</dbReference>
<evidence type="ECO:0000256" key="7">
    <source>
        <dbReference type="ARBA" id="ARBA00023180"/>
    </source>
</evidence>
<evidence type="ECO:0000256" key="4">
    <source>
        <dbReference type="ARBA" id="ARBA00022729"/>
    </source>
</evidence>
<evidence type="ECO:0000256" key="5">
    <source>
        <dbReference type="ARBA" id="ARBA00023136"/>
    </source>
</evidence>
<dbReference type="STRING" id="1095630.A0A2J6TWD1"/>
<dbReference type="InterPro" id="IPR012946">
    <property type="entry name" value="X8"/>
</dbReference>
<evidence type="ECO:0000256" key="1">
    <source>
        <dbReference type="ARBA" id="ARBA00004609"/>
    </source>
</evidence>
<evidence type="ECO:0000259" key="12">
    <source>
        <dbReference type="SMART" id="SM00768"/>
    </source>
</evidence>
<dbReference type="FunCoup" id="A0A2J6TWD1">
    <property type="interactions" value="159"/>
</dbReference>
<dbReference type="EMBL" id="KZ613740">
    <property type="protein sequence ID" value="PMD67330.1"/>
    <property type="molecule type" value="Genomic_DNA"/>
</dbReference>
<keyword evidence="14" id="KW-1185">Reference proteome</keyword>
<dbReference type="SUPFAM" id="SSF51445">
    <property type="entry name" value="(Trans)glycosidases"/>
    <property type="match status" value="1"/>
</dbReference>
<protein>
    <recommendedName>
        <fullName evidence="9">1,3-beta-glucanosyltransferase</fullName>
        <ecNumber evidence="9">2.4.1.-</ecNumber>
    </recommendedName>
</protein>
<dbReference type="InterPro" id="IPR004886">
    <property type="entry name" value="Glucanosyltransferase"/>
</dbReference>
<evidence type="ECO:0000256" key="3">
    <source>
        <dbReference type="ARBA" id="ARBA00022622"/>
    </source>
</evidence>
<evidence type="ECO:0000256" key="2">
    <source>
        <dbReference type="ARBA" id="ARBA00007528"/>
    </source>
</evidence>